<reference evidence="7 8" key="1">
    <citation type="journal article" date="2019" name="J. Hered.">
        <title>An Improved Genome Assembly for Drosophila navojoa, the Basal Species in the mojavensis Cluster.</title>
        <authorList>
            <person name="Vanderlinde T."/>
            <person name="Dupim E.G."/>
            <person name="Nazario-Yepiz N.O."/>
            <person name="Carvalho A.B."/>
        </authorList>
    </citation>
    <scope>NUCLEOTIDE SEQUENCE [LARGE SCALE GENOMIC DNA]</scope>
    <source>
        <strain evidence="7">Navoj_Jal97</strain>
        <tissue evidence="7">Whole organism</tissue>
    </source>
</reference>
<keyword evidence="3 6" id="KW-1133">Transmembrane helix</keyword>
<feature type="transmembrane region" description="Helical" evidence="6">
    <location>
        <begin position="378"/>
        <end position="400"/>
    </location>
</feature>
<feature type="transmembrane region" description="Helical" evidence="6">
    <location>
        <begin position="180"/>
        <end position="207"/>
    </location>
</feature>
<dbReference type="OrthoDB" id="430300at2759"/>
<feature type="transmembrane region" description="Helical" evidence="6">
    <location>
        <begin position="150"/>
        <end position="168"/>
    </location>
</feature>
<feature type="transmembrane region" description="Helical" evidence="6">
    <location>
        <begin position="219"/>
        <end position="241"/>
    </location>
</feature>
<evidence type="ECO:0000256" key="3">
    <source>
        <dbReference type="ARBA" id="ARBA00022989"/>
    </source>
</evidence>
<evidence type="ECO:0000256" key="6">
    <source>
        <dbReference type="SAM" id="Phobius"/>
    </source>
</evidence>
<feature type="transmembrane region" description="Helical" evidence="6">
    <location>
        <begin position="119"/>
        <end position="138"/>
    </location>
</feature>
<comment type="subcellular location">
    <subcellularLocation>
        <location evidence="1">Membrane</location>
        <topology evidence="1">Multi-pass membrane protein</topology>
    </subcellularLocation>
</comment>
<feature type="compositionally biased region" description="Basic and acidic residues" evidence="5">
    <location>
        <begin position="1"/>
        <end position="10"/>
    </location>
</feature>
<dbReference type="PROSITE" id="PS00216">
    <property type="entry name" value="SUGAR_TRANSPORT_1"/>
    <property type="match status" value="1"/>
</dbReference>
<dbReference type="Proteomes" id="UP000295192">
    <property type="component" value="Unassembled WGS sequence"/>
</dbReference>
<protein>
    <recommendedName>
        <fullName evidence="9">Major facilitator superfamily (MFS) profile domain-containing protein</fullName>
    </recommendedName>
</protein>
<feature type="transmembrane region" description="Helical" evidence="6">
    <location>
        <begin position="471"/>
        <end position="494"/>
    </location>
</feature>
<dbReference type="Pfam" id="PF07690">
    <property type="entry name" value="MFS_1"/>
    <property type="match status" value="1"/>
</dbReference>
<dbReference type="EMBL" id="LSRL02000028">
    <property type="protein sequence ID" value="TDG48991.1"/>
    <property type="molecule type" value="Genomic_DNA"/>
</dbReference>
<keyword evidence="4 6" id="KW-0472">Membrane</keyword>
<evidence type="ECO:0000256" key="2">
    <source>
        <dbReference type="ARBA" id="ARBA00022692"/>
    </source>
</evidence>
<dbReference type="GO" id="GO:0016020">
    <property type="term" value="C:membrane"/>
    <property type="evidence" value="ECO:0007669"/>
    <property type="project" value="UniProtKB-SubCell"/>
</dbReference>
<feature type="region of interest" description="Disordered" evidence="5">
    <location>
        <begin position="1"/>
        <end position="45"/>
    </location>
</feature>
<evidence type="ECO:0008006" key="9">
    <source>
        <dbReference type="Google" id="ProtNLM"/>
    </source>
</evidence>
<dbReference type="SUPFAM" id="SSF103473">
    <property type="entry name" value="MFS general substrate transporter"/>
    <property type="match status" value="1"/>
</dbReference>
<dbReference type="GO" id="GO:0022857">
    <property type="term" value="F:transmembrane transporter activity"/>
    <property type="evidence" value="ECO:0007669"/>
    <property type="project" value="InterPro"/>
</dbReference>
<dbReference type="STRING" id="7232.A0A484BML9"/>
<proteinExistence type="predicted"/>
<dbReference type="PANTHER" id="PTHR23507">
    <property type="entry name" value="ZGC:174356"/>
    <property type="match status" value="1"/>
</dbReference>
<feature type="transmembrane region" description="Helical" evidence="6">
    <location>
        <begin position="349"/>
        <end position="371"/>
    </location>
</feature>
<accession>A0A484BML9</accession>
<feature type="transmembrane region" description="Helical" evidence="6">
    <location>
        <begin position="51"/>
        <end position="72"/>
    </location>
</feature>
<dbReference type="InterPro" id="IPR011701">
    <property type="entry name" value="MFS"/>
</dbReference>
<evidence type="ECO:0000256" key="1">
    <source>
        <dbReference type="ARBA" id="ARBA00004141"/>
    </source>
</evidence>
<dbReference type="InterPro" id="IPR036259">
    <property type="entry name" value="MFS_trans_sf"/>
</dbReference>
<name>A0A484BML9_DRONA</name>
<feature type="transmembrane region" description="Helical" evidence="6">
    <location>
        <begin position="247"/>
        <end position="268"/>
    </location>
</feature>
<sequence>MSVRSDREPLVNEEAQEDEQLPRLLDAAQSSSDIEAPPLPPGNGGTSSSKWFILEPAVFLIFVGRSLIGAVLQNQILYQTCVTIMHFNETQCEPLLGVDRGSQETKKLETQVQGYSADITMAISLLESIMPAFVSLFIGPWSDKFGRRPILLTVFTGYVIGGAILIAISEVTMFHNISPWWFLLASFPSVLSGGTCALITGIYCYISDVAKEQKRAFRMVLNEASLCAGMMIGNVASGYIYAATNAVTLFGIAAGLMLLALLYVYFLVPESLPAEDIQLHGGSRVREFFRFGLVKDLVRTSLLPRANFDRAFIWLTMVALTITIFNMEGENTVNIMFLREQFDWTIKDISQFNAARIVIQLIGSVAGMILLRRVLKVSIISVAMLSLAACVLESTVRATAKYSWEMYLGMTLGMMRGVLGPMCRAILSHVAPAADVGKIFALTTSMEMVSPLAAAPLYTSVYKATVAFYPGAFNFMSVGLFFLCYILMAIIFGIQKSMNSSSVYKVIGS</sequence>
<keyword evidence="2 6" id="KW-0812">Transmembrane</keyword>
<evidence type="ECO:0000256" key="5">
    <source>
        <dbReference type="SAM" id="MobiDB-lite"/>
    </source>
</evidence>
<comment type="caution">
    <text evidence="7">The sequence shown here is derived from an EMBL/GenBank/DDBJ whole genome shotgun (WGS) entry which is preliminary data.</text>
</comment>
<dbReference type="InterPro" id="IPR005829">
    <property type="entry name" value="Sugar_transporter_CS"/>
</dbReference>
<gene>
    <name evidence="7" type="ORF">AWZ03_004675</name>
</gene>
<dbReference type="PANTHER" id="PTHR23507:SF39">
    <property type="entry name" value="GH23453P-RELATED"/>
    <property type="match status" value="1"/>
</dbReference>
<dbReference type="Gene3D" id="1.20.1250.20">
    <property type="entry name" value="MFS general substrate transporter like domains"/>
    <property type="match status" value="1"/>
</dbReference>
<evidence type="ECO:0000313" key="8">
    <source>
        <dbReference type="Proteomes" id="UP000295192"/>
    </source>
</evidence>
<dbReference type="CDD" id="cd17386">
    <property type="entry name" value="MFS_SLC46"/>
    <property type="match status" value="1"/>
</dbReference>
<dbReference type="OMA" id="MREQFDW"/>
<feature type="transmembrane region" description="Helical" evidence="6">
    <location>
        <begin position="311"/>
        <end position="329"/>
    </location>
</feature>
<keyword evidence="8" id="KW-1185">Reference proteome</keyword>
<organism evidence="7 8">
    <name type="scientific">Drosophila navojoa</name>
    <name type="common">Fruit fly</name>
    <dbReference type="NCBI Taxonomy" id="7232"/>
    <lineage>
        <taxon>Eukaryota</taxon>
        <taxon>Metazoa</taxon>
        <taxon>Ecdysozoa</taxon>
        <taxon>Arthropoda</taxon>
        <taxon>Hexapoda</taxon>
        <taxon>Insecta</taxon>
        <taxon>Pterygota</taxon>
        <taxon>Neoptera</taxon>
        <taxon>Endopterygota</taxon>
        <taxon>Diptera</taxon>
        <taxon>Brachycera</taxon>
        <taxon>Muscomorpha</taxon>
        <taxon>Ephydroidea</taxon>
        <taxon>Drosophilidae</taxon>
        <taxon>Drosophila</taxon>
    </lineage>
</organism>
<evidence type="ECO:0000256" key="4">
    <source>
        <dbReference type="ARBA" id="ARBA00023136"/>
    </source>
</evidence>
<evidence type="ECO:0000313" key="7">
    <source>
        <dbReference type="EMBL" id="TDG48991.1"/>
    </source>
</evidence>
<dbReference type="AlphaFoldDB" id="A0A484BML9"/>
<dbReference type="KEGG" id="dnv:108654852"/>